<protein>
    <submittedName>
        <fullName evidence="1">Uncharacterized protein</fullName>
    </submittedName>
</protein>
<accession>A0A119MAN0</accession>
<organism evidence="1 2">
    <name type="scientific">Burkholderia ubonensis</name>
    <dbReference type="NCBI Taxonomy" id="101571"/>
    <lineage>
        <taxon>Bacteria</taxon>
        <taxon>Pseudomonadati</taxon>
        <taxon>Pseudomonadota</taxon>
        <taxon>Betaproteobacteria</taxon>
        <taxon>Burkholderiales</taxon>
        <taxon>Burkholderiaceae</taxon>
        <taxon>Burkholderia</taxon>
        <taxon>Burkholderia cepacia complex</taxon>
    </lineage>
</organism>
<proteinExistence type="predicted"/>
<evidence type="ECO:0000313" key="2">
    <source>
        <dbReference type="Proteomes" id="UP000062998"/>
    </source>
</evidence>
<reference evidence="1 2" key="1">
    <citation type="submission" date="2015-11" db="EMBL/GenBank/DDBJ databases">
        <title>Expanding the genomic diversity of Burkholderia species for the development of highly accurate diagnostics.</title>
        <authorList>
            <person name="Sahl J."/>
            <person name="Keim P."/>
            <person name="Wagner D."/>
        </authorList>
    </citation>
    <scope>NUCLEOTIDE SEQUENCE [LARGE SCALE GENOMIC DNA]</scope>
    <source>
        <strain evidence="1 2">MSMB2167WGS</strain>
    </source>
</reference>
<dbReference type="Proteomes" id="UP000062998">
    <property type="component" value="Unassembled WGS sequence"/>
</dbReference>
<evidence type="ECO:0000313" key="1">
    <source>
        <dbReference type="EMBL" id="KWE04933.1"/>
    </source>
</evidence>
<sequence length="91" mass="10234">MVPLMTNELVTRIATSITIRQAATTCFASHSVQMQQSFLVTAGWTRHERVQQMRPGTTQLMPSSTLESILGIPPMPFRFEKLEAVRQQCLA</sequence>
<dbReference type="AlphaFoldDB" id="A0A119MAN0"/>
<comment type="caution">
    <text evidence="1">The sequence shown here is derived from an EMBL/GenBank/DDBJ whole genome shotgun (WGS) entry which is preliminary data.</text>
</comment>
<gene>
    <name evidence="1" type="ORF">WL73_12190</name>
</gene>
<name>A0A119MAN0_9BURK</name>
<dbReference type="EMBL" id="LPIX01000046">
    <property type="protein sequence ID" value="KWE04933.1"/>
    <property type="molecule type" value="Genomic_DNA"/>
</dbReference>